<feature type="region of interest" description="Disordered" evidence="1">
    <location>
        <begin position="62"/>
        <end position="94"/>
    </location>
</feature>
<accession>A0AAD8UNH9</accession>
<proteinExistence type="predicted"/>
<dbReference type="AlphaFoldDB" id="A0AAD8UNH9"/>
<dbReference type="EMBL" id="JAHMHS010000050">
    <property type="protein sequence ID" value="KAK1724556.1"/>
    <property type="molecule type" value="Genomic_DNA"/>
</dbReference>
<keyword evidence="3" id="KW-1185">Reference proteome</keyword>
<evidence type="ECO:0000313" key="3">
    <source>
        <dbReference type="Proteomes" id="UP001244207"/>
    </source>
</evidence>
<organism evidence="2 3">
    <name type="scientific">Glomerella acutata</name>
    <name type="common">Colletotrichum acutatum</name>
    <dbReference type="NCBI Taxonomy" id="27357"/>
    <lineage>
        <taxon>Eukaryota</taxon>
        <taxon>Fungi</taxon>
        <taxon>Dikarya</taxon>
        <taxon>Ascomycota</taxon>
        <taxon>Pezizomycotina</taxon>
        <taxon>Sordariomycetes</taxon>
        <taxon>Hypocreomycetidae</taxon>
        <taxon>Glomerellales</taxon>
        <taxon>Glomerellaceae</taxon>
        <taxon>Colletotrichum</taxon>
        <taxon>Colletotrichum acutatum species complex</taxon>
    </lineage>
</organism>
<feature type="compositionally biased region" description="Pro residues" evidence="1">
    <location>
        <begin position="70"/>
        <end position="81"/>
    </location>
</feature>
<dbReference type="Proteomes" id="UP001244207">
    <property type="component" value="Unassembled WGS sequence"/>
</dbReference>
<comment type="caution">
    <text evidence="2">The sequence shown here is derived from an EMBL/GenBank/DDBJ whole genome shotgun (WGS) entry which is preliminary data.</text>
</comment>
<gene>
    <name evidence="2" type="ORF">BDZ83DRAFT_346083</name>
</gene>
<dbReference type="RefSeq" id="XP_060364611.1">
    <property type="nucleotide sequence ID" value="XM_060502487.1"/>
</dbReference>
<sequence length="94" mass="10395">MRLPLLLPTFRLSSILQVSFFTTSRASLSAIFISPTPELSQPHACDPSRSRDYALQRKVGGNQTISTPPIIRPPSIHPLTPPKSKRPTTVLCRC</sequence>
<name>A0AAD8UNH9_GLOAC</name>
<protein>
    <submittedName>
        <fullName evidence="2">Uncharacterized protein</fullName>
    </submittedName>
</protein>
<evidence type="ECO:0000256" key="1">
    <source>
        <dbReference type="SAM" id="MobiDB-lite"/>
    </source>
</evidence>
<evidence type="ECO:0000313" key="2">
    <source>
        <dbReference type="EMBL" id="KAK1724556.1"/>
    </source>
</evidence>
<reference evidence="2" key="1">
    <citation type="submission" date="2021-12" db="EMBL/GenBank/DDBJ databases">
        <title>Comparative genomics, transcriptomics and evolutionary studies reveal genomic signatures of adaptation to plant cell wall in hemibiotrophic fungi.</title>
        <authorList>
            <consortium name="DOE Joint Genome Institute"/>
            <person name="Baroncelli R."/>
            <person name="Diaz J.F."/>
            <person name="Benocci T."/>
            <person name="Peng M."/>
            <person name="Battaglia E."/>
            <person name="Haridas S."/>
            <person name="Andreopoulos W."/>
            <person name="Labutti K."/>
            <person name="Pangilinan J."/>
            <person name="Floch G.L."/>
            <person name="Makela M.R."/>
            <person name="Henrissat B."/>
            <person name="Grigoriev I.V."/>
            <person name="Crouch J.A."/>
            <person name="De Vries R.P."/>
            <person name="Sukno S.A."/>
            <person name="Thon M.R."/>
        </authorList>
    </citation>
    <scope>NUCLEOTIDE SEQUENCE</scope>
    <source>
        <strain evidence="2">CBS 112980</strain>
    </source>
</reference>
<dbReference type="GeneID" id="85386386"/>